<dbReference type="WBParaSite" id="nRc.2.0.1.t25784-RA">
    <property type="protein sequence ID" value="nRc.2.0.1.t25784-RA"/>
    <property type="gene ID" value="nRc.2.0.1.g25784"/>
</dbReference>
<keyword evidence="6 8" id="KW-0505">Motor protein</keyword>
<evidence type="ECO:0000256" key="1">
    <source>
        <dbReference type="ARBA" id="ARBA00004245"/>
    </source>
</evidence>
<dbReference type="Gene3D" id="3.40.850.10">
    <property type="entry name" value="Kinesin motor domain"/>
    <property type="match status" value="1"/>
</dbReference>
<keyword evidence="4 8" id="KW-0067">ATP-binding</keyword>
<dbReference type="FunFam" id="3.40.850.10:FF:000056">
    <property type="entry name" value="Kinesin-like protein"/>
    <property type="match status" value="1"/>
</dbReference>
<comment type="similarity">
    <text evidence="8 9">Belongs to the TRAFAC class myosin-kinesin ATPase superfamily. Kinesin family.</text>
</comment>
<dbReference type="PRINTS" id="PR00380">
    <property type="entry name" value="KINESINHEAVY"/>
</dbReference>
<keyword evidence="7" id="KW-0963">Cytoplasm</keyword>
<dbReference type="Proteomes" id="UP000887565">
    <property type="component" value="Unplaced"/>
</dbReference>
<dbReference type="PANTHER" id="PTHR47968:SF13">
    <property type="entry name" value="KINESIN-LIKE PROTEIN KIF19 ISOFORM X1"/>
    <property type="match status" value="1"/>
</dbReference>
<feature type="coiled-coil region" evidence="10">
    <location>
        <begin position="513"/>
        <end position="554"/>
    </location>
</feature>
<keyword evidence="7" id="KW-0206">Cytoskeleton</keyword>
<evidence type="ECO:0000256" key="2">
    <source>
        <dbReference type="ARBA" id="ARBA00022701"/>
    </source>
</evidence>
<evidence type="ECO:0000313" key="13">
    <source>
        <dbReference type="WBParaSite" id="nRc.2.0.1.t25784-RA"/>
    </source>
</evidence>
<feature type="coiled-coil region" evidence="10">
    <location>
        <begin position="361"/>
        <end position="409"/>
    </location>
</feature>
<evidence type="ECO:0000256" key="8">
    <source>
        <dbReference type="PROSITE-ProRule" id="PRU00283"/>
    </source>
</evidence>
<name>A0A915JI18_ROMCU</name>
<reference evidence="13" key="1">
    <citation type="submission" date="2022-11" db="UniProtKB">
        <authorList>
            <consortium name="WormBaseParasite"/>
        </authorList>
    </citation>
    <scope>IDENTIFICATION</scope>
</reference>
<dbReference type="InterPro" id="IPR036961">
    <property type="entry name" value="Kinesin_motor_dom_sf"/>
</dbReference>
<evidence type="ECO:0000256" key="3">
    <source>
        <dbReference type="ARBA" id="ARBA00022741"/>
    </source>
</evidence>
<dbReference type="InterPro" id="IPR027640">
    <property type="entry name" value="Kinesin-like_fam"/>
</dbReference>
<dbReference type="PROSITE" id="PS50067">
    <property type="entry name" value="KINESIN_MOTOR_2"/>
    <property type="match status" value="1"/>
</dbReference>
<keyword evidence="2 9" id="KW-0493">Microtubule</keyword>
<keyword evidence="12" id="KW-1185">Reference proteome</keyword>
<dbReference type="PROSITE" id="PS00411">
    <property type="entry name" value="KINESIN_MOTOR_1"/>
    <property type="match status" value="1"/>
</dbReference>
<evidence type="ECO:0000256" key="6">
    <source>
        <dbReference type="ARBA" id="ARBA00023175"/>
    </source>
</evidence>
<proteinExistence type="inferred from homology"/>
<dbReference type="InterPro" id="IPR001752">
    <property type="entry name" value="Kinesin_motor_dom"/>
</dbReference>
<dbReference type="GO" id="GO:0008017">
    <property type="term" value="F:microtubule binding"/>
    <property type="evidence" value="ECO:0007669"/>
    <property type="project" value="InterPro"/>
</dbReference>
<protein>
    <recommendedName>
        <fullName evidence="9">Kinesin-like protein</fullName>
    </recommendedName>
</protein>
<sequence length="675" mass="76523">REELFLRLSQIVDQPIGNPFKNVDQDVASHFKVAVRVRPLTNEERSNGDTQVVYRVDEKMVILMDPGEDLTDVLRQRRTKEKRYMFDVAFGPEAAQKEVYGNTTHQLVESILQGYNATVFAYGATGAGKTFTMVGTEKNPGIMVRALDDLFSMIQTFNKSELRYSVKMSYMEIYNEIIRDLLQPSSDIVDIREDSAGAIQVAGLSEVQATSSKEVLNLLLHGNMRRTQEPTAANKTSSRSHAILQVTVVQSKKLSGEYVKNSKTVGRLFLIDLAGSERASHTKNTGQRLKEGAHINRSLLALGNVINTLTEKGAKFVNYRDSKLTRLLKDSLGGHNRTVMIANISPASSQYEESKTTLIYANRAKNIINNVSKNSQDLSRNDTQYQSIVSELRKEIERLRLKIDKQNRIIQTLPPIHRNSSKNDASHADMNSPLILAQTKLSKGIDSLPPVNLSDEYIKLKGEFIVLFQEQLRLRHQLTECDDKAYQLKFQIAKKEIELKLLNDGASRNFYQSSGLRNSVDAAKIKLKELESRKQNIKSEISENRKKAKELEQSMPEKINTAEQREMWSLLFRLHDSEIDKAVLQADALLLNRRLDRQENSLEKVTNNTYIGRALVEEQKKILTASRIPQSQKALELYKAFENTSKEVVIAQKTLEATNQAELQENRLAIADRIQ</sequence>
<evidence type="ECO:0000259" key="11">
    <source>
        <dbReference type="PROSITE" id="PS50067"/>
    </source>
</evidence>
<dbReference type="InterPro" id="IPR019821">
    <property type="entry name" value="Kinesin_motor_CS"/>
</dbReference>
<feature type="binding site" evidence="8">
    <location>
        <begin position="123"/>
        <end position="130"/>
    </location>
    <ligand>
        <name>ATP</name>
        <dbReference type="ChEBI" id="CHEBI:30616"/>
    </ligand>
</feature>
<evidence type="ECO:0000256" key="7">
    <source>
        <dbReference type="ARBA" id="ARBA00023212"/>
    </source>
</evidence>
<dbReference type="SMART" id="SM00129">
    <property type="entry name" value="KISc"/>
    <property type="match status" value="1"/>
</dbReference>
<evidence type="ECO:0000256" key="10">
    <source>
        <dbReference type="SAM" id="Coils"/>
    </source>
</evidence>
<keyword evidence="5 10" id="KW-0175">Coiled coil</keyword>
<dbReference type="GO" id="GO:0005874">
    <property type="term" value="C:microtubule"/>
    <property type="evidence" value="ECO:0007669"/>
    <property type="project" value="UniProtKB-KW"/>
</dbReference>
<dbReference type="SUPFAM" id="SSF52540">
    <property type="entry name" value="P-loop containing nucleoside triphosphate hydrolases"/>
    <property type="match status" value="1"/>
</dbReference>
<dbReference type="InterPro" id="IPR027417">
    <property type="entry name" value="P-loop_NTPase"/>
</dbReference>
<evidence type="ECO:0000256" key="5">
    <source>
        <dbReference type="ARBA" id="ARBA00023054"/>
    </source>
</evidence>
<evidence type="ECO:0000313" key="12">
    <source>
        <dbReference type="Proteomes" id="UP000887565"/>
    </source>
</evidence>
<evidence type="ECO:0000256" key="9">
    <source>
        <dbReference type="RuleBase" id="RU000394"/>
    </source>
</evidence>
<evidence type="ECO:0000256" key="4">
    <source>
        <dbReference type="ARBA" id="ARBA00022840"/>
    </source>
</evidence>
<dbReference type="GO" id="GO:0007018">
    <property type="term" value="P:microtubule-based movement"/>
    <property type="evidence" value="ECO:0007669"/>
    <property type="project" value="InterPro"/>
</dbReference>
<feature type="domain" description="Kinesin motor" evidence="11">
    <location>
        <begin position="30"/>
        <end position="367"/>
    </location>
</feature>
<keyword evidence="3 8" id="KW-0547">Nucleotide-binding</keyword>
<dbReference type="Pfam" id="PF00225">
    <property type="entry name" value="Kinesin"/>
    <property type="match status" value="1"/>
</dbReference>
<dbReference type="PANTHER" id="PTHR47968">
    <property type="entry name" value="CENTROMERE PROTEIN E"/>
    <property type="match status" value="1"/>
</dbReference>
<dbReference type="GO" id="GO:0005524">
    <property type="term" value="F:ATP binding"/>
    <property type="evidence" value="ECO:0007669"/>
    <property type="project" value="UniProtKB-UniRule"/>
</dbReference>
<dbReference type="OMA" id="KTCMIAH"/>
<organism evidence="12 13">
    <name type="scientific">Romanomermis culicivorax</name>
    <name type="common">Nematode worm</name>
    <dbReference type="NCBI Taxonomy" id="13658"/>
    <lineage>
        <taxon>Eukaryota</taxon>
        <taxon>Metazoa</taxon>
        <taxon>Ecdysozoa</taxon>
        <taxon>Nematoda</taxon>
        <taxon>Enoplea</taxon>
        <taxon>Dorylaimia</taxon>
        <taxon>Mermithida</taxon>
        <taxon>Mermithoidea</taxon>
        <taxon>Mermithidae</taxon>
        <taxon>Romanomermis</taxon>
    </lineage>
</organism>
<comment type="subcellular location">
    <subcellularLocation>
        <location evidence="1">Cytoplasm</location>
        <location evidence="1">Cytoskeleton</location>
    </subcellularLocation>
</comment>
<dbReference type="AlphaFoldDB" id="A0A915JI18"/>
<dbReference type="GO" id="GO:0003777">
    <property type="term" value="F:microtubule motor activity"/>
    <property type="evidence" value="ECO:0007669"/>
    <property type="project" value="InterPro"/>
</dbReference>
<accession>A0A915JI18</accession>